<accession>A0A1I7ZSL6</accession>
<sequence length="166" mass="18296">MDLSSVFRDSLCLATQFETLSLQRPYLCKRRLGERSSDEKPRVPSSASPTVDFEDEGQKAAASPRHKKEARLVHLEEEEGQWRRLLQLHKDGAGEGASAEEEPFPSPQRHEEAPRSLWSAREEGEEEDAEEKDAEDTRGEEGEASRGGASGVVTESGEDSGQRGGS</sequence>
<organism evidence="2 3">
    <name type="scientific">Steinernema glaseri</name>
    <dbReference type="NCBI Taxonomy" id="37863"/>
    <lineage>
        <taxon>Eukaryota</taxon>
        <taxon>Metazoa</taxon>
        <taxon>Ecdysozoa</taxon>
        <taxon>Nematoda</taxon>
        <taxon>Chromadorea</taxon>
        <taxon>Rhabditida</taxon>
        <taxon>Tylenchina</taxon>
        <taxon>Panagrolaimomorpha</taxon>
        <taxon>Strongyloidoidea</taxon>
        <taxon>Steinernematidae</taxon>
        <taxon>Steinernema</taxon>
    </lineage>
</organism>
<feature type="region of interest" description="Disordered" evidence="1">
    <location>
        <begin position="32"/>
        <end position="70"/>
    </location>
</feature>
<proteinExistence type="predicted"/>
<feature type="region of interest" description="Disordered" evidence="1">
    <location>
        <begin position="83"/>
        <end position="166"/>
    </location>
</feature>
<reference evidence="3" key="1">
    <citation type="submission" date="2016-11" db="UniProtKB">
        <authorList>
            <consortium name="WormBaseParasite"/>
        </authorList>
    </citation>
    <scope>IDENTIFICATION</scope>
</reference>
<protein>
    <submittedName>
        <fullName evidence="3">SWI2/SNF2-containing protein RAD54</fullName>
    </submittedName>
</protein>
<feature type="compositionally biased region" description="Acidic residues" evidence="1">
    <location>
        <begin position="123"/>
        <end position="134"/>
    </location>
</feature>
<dbReference type="AlphaFoldDB" id="A0A1I7ZSL6"/>
<feature type="compositionally biased region" description="Basic and acidic residues" evidence="1">
    <location>
        <begin position="135"/>
        <end position="144"/>
    </location>
</feature>
<dbReference type="Proteomes" id="UP000095287">
    <property type="component" value="Unplaced"/>
</dbReference>
<dbReference type="WBParaSite" id="L893_g29206.t1">
    <property type="protein sequence ID" value="L893_g29206.t1"/>
    <property type="gene ID" value="L893_g29206"/>
</dbReference>
<name>A0A1I7ZSL6_9BILA</name>
<feature type="compositionally biased region" description="Basic and acidic residues" evidence="1">
    <location>
        <begin position="32"/>
        <end position="42"/>
    </location>
</feature>
<keyword evidence="2" id="KW-1185">Reference proteome</keyword>
<evidence type="ECO:0000313" key="3">
    <source>
        <dbReference type="WBParaSite" id="L893_g29206.t1"/>
    </source>
</evidence>
<evidence type="ECO:0000256" key="1">
    <source>
        <dbReference type="SAM" id="MobiDB-lite"/>
    </source>
</evidence>
<evidence type="ECO:0000313" key="2">
    <source>
        <dbReference type="Proteomes" id="UP000095287"/>
    </source>
</evidence>